<keyword evidence="4" id="KW-1185">Reference proteome</keyword>
<evidence type="ECO:0000256" key="1">
    <source>
        <dbReference type="ARBA" id="ARBA00022801"/>
    </source>
</evidence>
<dbReference type="SUPFAM" id="SSF159234">
    <property type="entry name" value="FomD-like"/>
    <property type="match status" value="1"/>
</dbReference>
<keyword evidence="1" id="KW-0378">Hydrolase</keyword>
<accession>A0ABW0ESC8</accession>
<dbReference type="Gene3D" id="2.40.380.10">
    <property type="entry name" value="FomD-like"/>
    <property type="match status" value="1"/>
</dbReference>
<evidence type="ECO:0000313" key="4">
    <source>
        <dbReference type="Proteomes" id="UP001596157"/>
    </source>
</evidence>
<organism evidence="3 4">
    <name type="scientific">Actinokineospora guangxiensis</name>
    <dbReference type="NCBI Taxonomy" id="1490288"/>
    <lineage>
        <taxon>Bacteria</taxon>
        <taxon>Bacillati</taxon>
        <taxon>Actinomycetota</taxon>
        <taxon>Actinomycetes</taxon>
        <taxon>Pseudonocardiales</taxon>
        <taxon>Pseudonocardiaceae</taxon>
        <taxon>Actinokineospora</taxon>
    </lineage>
</organism>
<dbReference type="InterPro" id="IPR007295">
    <property type="entry name" value="DUF402"/>
</dbReference>
<dbReference type="InterPro" id="IPR050212">
    <property type="entry name" value="Ntdp-like"/>
</dbReference>
<protein>
    <submittedName>
        <fullName evidence="3">DUF402 domain-containing protein</fullName>
    </submittedName>
</protein>
<evidence type="ECO:0000259" key="2">
    <source>
        <dbReference type="Pfam" id="PF04167"/>
    </source>
</evidence>
<comment type="caution">
    <text evidence="3">The sequence shown here is derived from an EMBL/GenBank/DDBJ whole genome shotgun (WGS) entry which is preliminary data.</text>
</comment>
<dbReference type="InterPro" id="IPR035930">
    <property type="entry name" value="FomD-like_sf"/>
</dbReference>
<dbReference type="RefSeq" id="WP_378248939.1">
    <property type="nucleotide sequence ID" value="NZ_JBHSKF010000009.1"/>
</dbReference>
<sequence length="218" mass="24948">MRFSPGETVVRRYFRGGYVTMAQAARVVSDDDSHLLLWVPRGSDFACRWHADGTRLREAPLPVIADAPVRTTQWVDTDVLILVPPEADHSVWWFYRDGRFTHWYANLEAPSVRWRGPGSAGLDTVDHVLDLVVRPDLAWEWKDEEEFRASYGPWGYWDERTARRIRAAGDALVTRIEAGAFPFDGVWRTPPSSVGPVPRLPRDERLWLDRPAPRSLAA</sequence>
<dbReference type="PANTHER" id="PTHR39159:SF1">
    <property type="entry name" value="UPF0374 PROTEIN YGAC"/>
    <property type="match status" value="1"/>
</dbReference>
<proteinExistence type="predicted"/>
<dbReference type="PANTHER" id="PTHR39159">
    <property type="match status" value="1"/>
</dbReference>
<reference evidence="4" key="1">
    <citation type="journal article" date="2019" name="Int. J. Syst. Evol. Microbiol.">
        <title>The Global Catalogue of Microorganisms (GCM) 10K type strain sequencing project: providing services to taxonomists for standard genome sequencing and annotation.</title>
        <authorList>
            <consortium name="The Broad Institute Genomics Platform"/>
            <consortium name="The Broad Institute Genome Sequencing Center for Infectious Disease"/>
            <person name="Wu L."/>
            <person name="Ma J."/>
        </authorList>
    </citation>
    <scope>NUCLEOTIDE SEQUENCE [LARGE SCALE GENOMIC DNA]</scope>
    <source>
        <strain evidence="4">CCUG 59778</strain>
    </source>
</reference>
<dbReference type="EMBL" id="JBHSKF010000009">
    <property type="protein sequence ID" value="MFC5289096.1"/>
    <property type="molecule type" value="Genomic_DNA"/>
</dbReference>
<dbReference type="Pfam" id="PF04167">
    <property type="entry name" value="DUF402"/>
    <property type="match status" value="1"/>
</dbReference>
<evidence type="ECO:0000313" key="3">
    <source>
        <dbReference type="EMBL" id="MFC5289096.1"/>
    </source>
</evidence>
<feature type="domain" description="DUF402" evidence="2">
    <location>
        <begin position="72"/>
        <end position="180"/>
    </location>
</feature>
<name>A0ABW0ESC8_9PSEU</name>
<gene>
    <name evidence="3" type="ORF">ACFPM7_18760</name>
</gene>
<dbReference type="Proteomes" id="UP001596157">
    <property type="component" value="Unassembled WGS sequence"/>
</dbReference>